<organism evidence="2 3">
    <name type="scientific">Micromonospora polyrhachis</name>
    <dbReference type="NCBI Taxonomy" id="1282883"/>
    <lineage>
        <taxon>Bacteria</taxon>
        <taxon>Bacillati</taxon>
        <taxon>Actinomycetota</taxon>
        <taxon>Actinomycetes</taxon>
        <taxon>Micromonosporales</taxon>
        <taxon>Micromonosporaceae</taxon>
        <taxon>Micromonospora</taxon>
    </lineage>
</organism>
<keyword evidence="3" id="KW-1185">Reference proteome</keyword>
<name>A0A7W7WQM6_9ACTN</name>
<accession>A0A7W7WQM6</accession>
<proteinExistence type="predicted"/>
<reference evidence="2 3" key="1">
    <citation type="submission" date="2020-08" db="EMBL/GenBank/DDBJ databases">
        <title>Sequencing the genomes of 1000 actinobacteria strains.</title>
        <authorList>
            <person name="Klenk H.-P."/>
        </authorList>
    </citation>
    <scope>NUCLEOTIDE SEQUENCE [LARGE SCALE GENOMIC DNA]</scope>
    <source>
        <strain evidence="2 3">DSM 45886</strain>
    </source>
</reference>
<dbReference type="AlphaFoldDB" id="A0A7W7WQM6"/>
<dbReference type="EMBL" id="JACHJW010000001">
    <property type="protein sequence ID" value="MBB4960004.1"/>
    <property type="molecule type" value="Genomic_DNA"/>
</dbReference>
<keyword evidence="2" id="KW-0346">Stress response</keyword>
<dbReference type="RefSeq" id="WP_184535837.1">
    <property type="nucleotide sequence ID" value="NZ_JACHJW010000001.1"/>
</dbReference>
<gene>
    <name evidence="2" type="ORF">FHR38_003737</name>
</gene>
<evidence type="ECO:0000313" key="3">
    <source>
        <dbReference type="Proteomes" id="UP000578819"/>
    </source>
</evidence>
<comment type="caution">
    <text evidence="2">The sequence shown here is derived from an EMBL/GenBank/DDBJ whole genome shotgun (WGS) entry which is preliminary data.</text>
</comment>
<feature type="coiled-coil region" evidence="1">
    <location>
        <begin position="71"/>
        <end position="98"/>
    </location>
</feature>
<keyword evidence="1" id="KW-0175">Coiled coil</keyword>
<dbReference type="Proteomes" id="UP000578819">
    <property type="component" value="Unassembled WGS sequence"/>
</dbReference>
<evidence type="ECO:0000313" key="2">
    <source>
        <dbReference type="EMBL" id="MBB4960004.1"/>
    </source>
</evidence>
<evidence type="ECO:0000256" key="1">
    <source>
        <dbReference type="SAM" id="Coils"/>
    </source>
</evidence>
<protein>
    <submittedName>
        <fullName evidence="2">Heat shock protein HslJ</fullName>
    </submittedName>
</protein>
<sequence length="225" mass="24260">MSRLWSRYGVRTLAVALLAVGVAGGYYLGEDRETQQQGIEAQLAANVDEAELAFQRERQAVHQSATARKRAAEYQAGVKAAEEAKAAAERARKAQAAAASRKKAREEAEAATKPFTGPIPASCNEYSGNRQIGCALLLQSGFGLDQMPCLDKLWTKESGWNHKASNPSSGAYGIPQAYPGSKMGSVASDWKTNPATQIKWGLGYIKGRYDTPCGAWSYFQANGSY</sequence>
<dbReference type="InterPro" id="IPR023346">
    <property type="entry name" value="Lysozyme-like_dom_sf"/>
</dbReference>
<dbReference type="SUPFAM" id="SSF53955">
    <property type="entry name" value="Lysozyme-like"/>
    <property type="match status" value="1"/>
</dbReference>